<dbReference type="GO" id="GO:0004672">
    <property type="term" value="F:protein kinase activity"/>
    <property type="evidence" value="ECO:0007669"/>
    <property type="project" value="InterPro"/>
</dbReference>
<keyword evidence="1" id="KW-0547">Nucleotide-binding</keyword>
<dbReference type="InterPro" id="IPR001245">
    <property type="entry name" value="Ser-Thr/Tyr_kinase_cat_dom"/>
</dbReference>
<dbReference type="Ensembl" id="ENSACLT00000036069.2">
    <property type="protein sequence ID" value="ENSACLP00000035240.2"/>
    <property type="gene ID" value="ENSACLG00000023892.2"/>
</dbReference>
<dbReference type="PANTHER" id="PTHR44329">
    <property type="entry name" value="SERINE/THREONINE-PROTEIN KINASE TNNI3K-RELATED"/>
    <property type="match status" value="1"/>
</dbReference>
<dbReference type="InterPro" id="IPR059179">
    <property type="entry name" value="MLKL-like_MCAfunc"/>
</dbReference>
<reference evidence="4 5" key="1">
    <citation type="submission" date="2018-05" db="EMBL/GenBank/DDBJ databases">
        <authorList>
            <person name="Datahose"/>
        </authorList>
    </citation>
    <scope>NUCLEOTIDE SEQUENCE</scope>
</reference>
<dbReference type="GO" id="GO:0097527">
    <property type="term" value="P:necroptotic signaling pathway"/>
    <property type="evidence" value="ECO:0007669"/>
    <property type="project" value="TreeGrafter"/>
</dbReference>
<proteinExistence type="predicted"/>
<dbReference type="PANTHER" id="PTHR44329:SF298">
    <property type="entry name" value="MIXED LINEAGE KINASE DOMAIN-LIKE PROTEIN"/>
    <property type="match status" value="1"/>
</dbReference>
<dbReference type="InterPro" id="IPR051681">
    <property type="entry name" value="Ser/Thr_Kinases-Pseudokinases"/>
</dbReference>
<dbReference type="GeneTree" id="ENSGT00390000016453"/>
<organism evidence="4 5">
    <name type="scientific">Astatotilapia calliptera</name>
    <name type="common">Eastern happy</name>
    <name type="synonym">Chromis callipterus</name>
    <dbReference type="NCBI Taxonomy" id="8154"/>
    <lineage>
        <taxon>Eukaryota</taxon>
        <taxon>Metazoa</taxon>
        <taxon>Chordata</taxon>
        <taxon>Craniata</taxon>
        <taxon>Vertebrata</taxon>
        <taxon>Euteleostomi</taxon>
        <taxon>Actinopterygii</taxon>
        <taxon>Neopterygii</taxon>
        <taxon>Teleostei</taxon>
        <taxon>Neoteleostei</taxon>
        <taxon>Acanthomorphata</taxon>
        <taxon>Ovalentaria</taxon>
        <taxon>Cichlomorphae</taxon>
        <taxon>Cichliformes</taxon>
        <taxon>Cichlidae</taxon>
        <taxon>African cichlids</taxon>
        <taxon>Pseudocrenilabrinae</taxon>
        <taxon>Haplochromini</taxon>
        <taxon>Astatotilapia</taxon>
    </lineage>
</organism>
<protein>
    <recommendedName>
        <fullName evidence="3">Protein kinase domain-containing protein</fullName>
    </recommendedName>
</protein>
<dbReference type="InterPro" id="IPR036537">
    <property type="entry name" value="Adaptor_Cbl_N_dom_sf"/>
</dbReference>
<dbReference type="Gene3D" id="3.30.200.20">
    <property type="entry name" value="Phosphorylase Kinase, domain 1"/>
    <property type="match status" value="1"/>
</dbReference>
<dbReference type="GO" id="GO:0007166">
    <property type="term" value="P:cell surface receptor signaling pathway"/>
    <property type="evidence" value="ECO:0007669"/>
    <property type="project" value="InterPro"/>
</dbReference>
<evidence type="ECO:0000259" key="3">
    <source>
        <dbReference type="PROSITE" id="PS50011"/>
    </source>
</evidence>
<dbReference type="SUPFAM" id="SSF56112">
    <property type="entry name" value="Protein kinase-like (PK-like)"/>
    <property type="match status" value="1"/>
</dbReference>
<keyword evidence="2" id="KW-0067">ATP-binding</keyword>
<evidence type="ECO:0000256" key="2">
    <source>
        <dbReference type="ARBA" id="ARBA00022840"/>
    </source>
</evidence>
<dbReference type="PROSITE" id="PS50011">
    <property type="entry name" value="PROTEIN_KINASE_DOM"/>
    <property type="match status" value="1"/>
</dbReference>
<reference evidence="5" key="2">
    <citation type="submission" date="2023-03" db="EMBL/GenBank/DDBJ databases">
        <authorList>
            <consortium name="Wellcome Sanger Institute Data Sharing"/>
        </authorList>
    </citation>
    <scope>NUCLEOTIDE SEQUENCE [LARGE SCALE GENOMIC DNA]</scope>
</reference>
<dbReference type="Bgee" id="ENSACLG00000023848">
    <property type="expression patterns" value="Expressed in spleen and 2 other cell types or tissues"/>
</dbReference>
<evidence type="ECO:0000256" key="1">
    <source>
        <dbReference type="ARBA" id="ARBA00022741"/>
    </source>
</evidence>
<reference evidence="4" key="4">
    <citation type="submission" date="2025-09" db="UniProtKB">
        <authorList>
            <consortium name="Ensembl"/>
        </authorList>
    </citation>
    <scope>IDENTIFICATION</scope>
</reference>
<dbReference type="Gene3D" id="1.20.930.20">
    <property type="entry name" value="Adaptor protein Cbl, N-terminal domain"/>
    <property type="match status" value="1"/>
</dbReference>
<evidence type="ECO:0000313" key="5">
    <source>
        <dbReference type="Proteomes" id="UP000265100"/>
    </source>
</evidence>
<accession>A0A3P8QZZ0</accession>
<reference evidence="4" key="3">
    <citation type="submission" date="2025-08" db="UniProtKB">
        <authorList>
            <consortium name="Ensembl"/>
        </authorList>
    </citation>
    <scope>IDENTIFICATION</scope>
</reference>
<dbReference type="Pfam" id="PF07714">
    <property type="entry name" value="PK_Tyr_Ser-Thr"/>
    <property type="match status" value="1"/>
</dbReference>
<dbReference type="Pfam" id="PF22215">
    <property type="entry name" value="MLKL_N"/>
    <property type="match status" value="1"/>
</dbReference>
<keyword evidence="5" id="KW-1185">Reference proteome</keyword>
<dbReference type="InterPro" id="IPR011009">
    <property type="entry name" value="Kinase-like_dom_sf"/>
</dbReference>
<name>A0A3P8QZZ0_ASTCA</name>
<evidence type="ECO:0000313" key="4">
    <source>
        <dbReference type="Ensembl" id="ENSACLP00000035240.2"/>
    </source>
</evidence>
<dbReference type="CDD" id="cd21037">
    <property type="entry name" value="MLKL_NTD"/>
    <property type="match status" value="1"/>
</dbReference>
<dbReference type="InterPro" id="IPR054000">
    <property type="entry name" value="MLKL_N"/>
</dbReference>
<feature type="domain" description="Protein kinase" evidence="3">
    <location>
        <begin position="184"/>
        <end position="480"/>
    </location>
</feature>
<dbReference type="AlphaFoldDB" id="A0A3P8QZZ0"/>
<dbReference type="Proteomes" id="UP000265100">
    <property type="component" value="Chromosome 7"/>
</dbReference>
<dbReference type="GO" id="GO:0005524">
    <property type="term" value="F:ATP binding"/>
    <property type="evidence" value="ECO:0007669"/>
    <property type="project" value="UniProtKB-KW"/>
</dbReference>
<dbReference type="STRING" id="8154.ENSACLP00000035240"/>
<sequence>MCFDLLHFSCYKLSSLSLQLIMETVKPFFSAATNIYKLAKKVKANKKRCQRISVRVKALEDVMKSITEFSPEVKKAVEELILTLESTQRLIEKYTAANLVERILKSGSHGEEFDTVSERLNDAYQALCLALQSEQSKMLYEVFRQRETEDEMDGKEDDTEMTKLLMDYMKEQQEKTNTILRQLDKVVQMLNKPSFSSVAVRQIKPDELKYQHPKKPFKTTASCELYKGEYQGFPVAIKRYLDPMNTSARDVKSIFNKEVDTMKQFDSLNILRMFGICIQDENGPKPQFFIIMEYCEKGSLRQVLDSDLTLTWIRKAHMCLDAARGLYRLHNTEEKWRVHGSINSSKFLVTKDYTVKLGGFRLSKTETSLKRQTEDRAVRSLCYHCPEKFHDASFSYCKEWEMYSFGIILWEIVTCKNPFEGFSDEKIYQKVYEEKYQEPLPDDCPAELGQLINECRAYDRFQRPSAGVLLDKLRSVVPQLEEQQD</sequence>
<dbReference type="InterPro" id="IPR000719">
    <property type="entry name" value="Prot_kinase_dom"/>
</dbReference>
<dbReference type="Gene3D" id="1.10.510.10">
    <property type="entry name" value="Transferase(Phosphotransferase) domain 1"/>
    <property type="match status" value="1"/>
</dbReference>
<dbReference type="OMA" id="LEPIWSA"/>